<dbReference type="AlphaFoldDB" id="H0EEH7"/>
<dbReference type="HOGENOM" id="CLU_3279597_0_0_1"/>
<feature type="compositionally biased region" description="Polar residues" evidence="1">
    <location>
        <begin position="1"/>
        <end position="20"/>
    </location>
</feature>
<sequence>MNHFNLHTSLEKGTTMQQPASPVRNIKRGSAMSKSRWRFKN</sequence>
<gene>
    <name evidence="2" type="ORF">M7I_0854</name>
</gene>
<reference evidence="2 3" key="1">
    <citation type="journal article" date="2012" name="Eukaryot. Cell">
        <title>Genome sequence of the fungus Glarea lozoyensis: the first genome sequence of a species from the Helotiaceae family.</title>
        <authorList>
            <person name="Youssar L."/>
            <person name="Gruening B.A."/>
            <person name="Erxleben A."/>
            <person name="Guenther S."/>
            <person name="Huettel W."/>
        </authorList>
    </citation>
    <scope>NUCLEOTIDE SEQUENCE [LARGE SCALE GENOMIC DNA]</scope>
    <source>
        <strain evidence="3">ATCC 74030 / MF5533</strain>
    </source>
</reference>
<feature type="region of interest" description="Disordered" evidence="1">
    <location>
        <begin position="1"/>
        <end position="22"/>
    </location>
</feature>
<dbReference type="EMBL" id="AGUE01000016">
    <property type="protein sequence ID" value="EHL02890.1"/>
    <property type="molecule type" value="Genomic_DNA"/>
</dbReference>
<proteinExistence type="predicted"/>
<evidence type="ECO:0000256" key="1">
    <source>
        <dbReference type="SAM" id="MobiDB-lite"/>
    </source>
</evidence>
<comment type="caution">
    <text evidence="2">The sequence shown here is derived from an EMBL/GenBank/DDBJ whole genome shotgun (WGS) entry which is preliminary data.</text>
</comment>
<accession>H0EEH7</accession>
<evidence type="ECO:0000313" key="3">
    <source>
        <dbReference type="Proteomes" id="UP000005446"/>
    </source>
</evidence>
<name>H0EEH7_GLAL7</name>
<protein>
    <submittedName>
        <fullName evidence="2">Uncharacterized protein</fullName>
    </submittedName>
</protein>
<keyword evidence="3" id="KW-1185">Reference proteome</keyword>
<evidence type="ECO:0000313" key="2">
    <source>
        <dbReference type="EMBL" id="EHL02890.1"/>
    </source>
</evidence>
<organism evidence="2 3">
    <name type="scientific">Glarea lozoyensis (strain ATCC 74030 / MF5533)</name>
    <dbReference type="NCBI Taxonomy" id="1104152"/>
    <lineage>
        <taxon>Eukaryota</taxon>
        <taxon>Fungi</taxon>
        <taxon>Dikarya</taxon>
        <taxon>Ascomycota</taxon>
        <taxon>Pezizomycotina</taxon>
        <taxon>Leotiomycetes</taxon>
        <taxon>Helotiales</taxon>
        <taxon>Helotiaceae</taxon>
        <taxon>Glarea</taxon>
    </lineage>
</organism>
<dbReference type="Proteomes" id="UP000005446">
    <property type="component" value="Unassembled WGS sequence"/>
</dbReference>
<dbReference type="InParanoid" id="H0EEH7"/>